<proteinExistence type="evidence at transcript level"/>
<evidence type="ECO:0000256" key="9">
    <source>
        <dbReference type="ARBA" id="ARBA00022729"/>
    </source>
</evidence>
<dbReference type="GO" id="GO:0007169">
    <property type="term" value="P:cell surface receptor protein tyrosine kinase signaling pathway"/>
    <property type="evidence" value="ECO:0007669"/>
    <property type="project" value="InterPro"/>
</dbReference>
<dbReference type="PANTHER" id="PTHR24416:SF525">
    <property type="entry name" value="INSULIN-LIKE RECEPTOR"/>
    <property type="match status" value="1"/>
</dbReference>
<dbReference type="GO" id="GO:0005886">
    <property type="term" value="C:plasma membrane"/>
    <property type="evidence" value="ECO:0007669"/>
    <property type="project" value="TreeGrafter"/>
</dbReference>
<dbReference type="AlphaFoldDB" id="A0A2R4G8W5"/>
<evidence type="ECO:0000256" key="3">
    <source>
        <dbReference type="ARBA" id="ARBA00011902"/>
    </source>
</evidence>
<dbReference type="InterPro" id="IPR006211">
    <property type="entry name" value="Furin-like_Cys-rich_dom"/>
</dbReference>
<evidence type="ECO:0000256" key="19">
    <source>
        <dbReference type="ARBA" id="ARBA00023211"/>
    </source>
</evidence>
<dbReference type="FunFam" id="1.10.510.10:FF:000554">
    <property type="entry name" value="Predicted protein"/>
    <property type="match status" value="1"/>
</dbReference>
<evidence type="ECO:0000256" key="2">
    <source>
        <dbReference type="ARBA" id="ARBA00004479"/>
    </source>
</evidence>
<comment type="catalytic activity">
    <reaction evidence="20">
        <text>L-tyrosyl-[protein] + ATP = O-phospho-L-tyrosyl-[protein] + ADP + H(+)</text>
        <dbReference type="Rhea" id="RHEA:10596"/>
        <dbReference type="Rhea" id="RHEA-COMP:10136"/>
        <dbReference type="Rhea" id="RHEA-COMP:20101"/>
        <dbReference type="ChEBI" id="CHEBI:15378"/>
        <dbReference type="ChEBI" id="CHEBI:30616"/>
        <dbReference type="ChEBI" id="CHEBI:46858"/>
        <dbReference type="ChEBI" id="CHEBI:61978"/>
        <dbReference type="ChEBI" id="CHEBI:456216"/>
        <dbReference type="EC" id="2.7.10.1"/>
    </reaction>
</comment>
<name>A0A2R4G8W5_ONCFA</name>
<dbReference type="GO" id="GO:0005524">
    <property type="term" value="F:ATP binding"/>
    <property type="evidence" value="ECO:0007669"/>
    <property type="project" value="UniProtKB-KW"/>
</dbReference>
<dbReference type="InterPro" id="IPR050122">
    <property type="entry name" value="RTK"/>
</dbReference>
<keyword evidence="4" id="KW-0597">Phosphoprotein</keyword>
<feature type="domain" description="Protein kinase" evidence="22">
    <location>
        <begin position="778"/>
        <end position="1039"/>
    </location>
</feature>
<dbReference type="PROSITE" id="PS00109">
    <property type="entry name" value="PROTEIN_KINASE_TYR"/>
    <property type="match status" value="1"/>
</dbReference>
<dbReference type="PROSITE" id="PS00239">
    <property type="entry name" value="RECEPTOR_TYR_KIN_II"/>
    <property type="match status" value="1"/>
</dbReference>
<dbReference type="SMART" id="SM00060">
    <property type="entry name" value="FN3"/>
    <property type="match status" value="3"/>
</dbReference>
<dbReference type="PROSITE" id="PS50853">
    <property type="entry name" value="FN3"/>
    <property type="match status" value="1"/>
</dbReference>
<keyword evidence="10" id="KW-0677">Repeat</keyword>
<dbReference type="GO" id="GO:0004714">
    <property type="term" value="F:transmembrane receptor protein tyrosine kinase activity"/>
    <property type="evidence" value="ECO:0007669"/>
    <property type="project" value="UniProtKB-EC"/>
</dbReference>
<accession>A0A2R4G8W5</accession>
<dbReference type="InterPro" id="IPR000719">
    <property type="entry name" value="Prot_kinase_dom"/>
</dbReference>
<keyword evidence="11" id="KW-0547">Nucleotide-binding</keyword>
<evidence type="ECO:0000256" key="13">
    <source>
        <dbReference type="ARBA" id="ARBA00022840"/>
    </source>
</evidence>
<keyword evidence="16" id="KW-0829">Tyrosine-protein kinase</keyword>
<feature type="domain" description="Fibronectin type-III" evidence="23">
    <location>
        <begin position="614"/>
        <end position="712"/>
    </location>
</feature>
<feature type="transmembrane region" description="Helical" evidence="21">
    <location>
        <begin position="716"/>
        <end position="742"/>
    </location>
</feature>
<dbReference type="Pfam" id="PF01030">
    <property type="entry name" value="Recep_L_domain"/>
    <property type="match status" value="1"/>
</dbReference>
<evidence type="ECO:0000256" key="18">
    <source>
        <dbReference type="ARBA" id="ARBA00023180"/>
    </source>
</evidence>
<evidence type="ECO:0000256" key="12">
    <source>
        <dbReference type="ARBA" id="ARBA00022777"/>
    </source>
</evidence>
<evidence type="ECO:0000256" key="5">
    <source>
        <dbReference type="ARBA" id="ARBA00022679"/>
    </source>
</evidence>
<evidence type="ECO:0000256" key="10">
    <source>
        <dbReference type="ARBA" id="ARBA00022737"/>
    </source>
</evidence>
<keyword evidence="8" id="KW-0479">Metal-binding</keyword>
<dbReference type="Pfam" id="PF00757">
    <property type="entry name" value="Furin-like"/>
    <property type="match status" value="1"/>
</dbReference>
<dbReference type="GO" id="GO:0043235">
    <property type="term" value="C:receptor complex"/>
    <property type="evidence" value="ECO:0007669"/>
    <property type="project" value="TreeGrafter"/>
</dbReference>
<dbReference type="SUPFAM" id="SSF49265">
    <property type="entry name" value="Fibronectin type III"/>
    <property type="match status" value="2"/>
</dbReference>
<keyword evidence="7 21" id="KW-0812">Transmembrane</keyword>
<dbReference type="Pfam" id="PF07714">
    <property type="entry name" value="PK_Tyr_Ser-Thr"/>
    <property type="match status" value="1"/>
</dbReference>
<keyword evidence="6" id="KW-0165">Cleavage on pair of basic residues</keyword>
<evidence type="ECO:0000256" key="21">
    <source>
        <dbReference type="SAM" id="Phobius"/>
    </source>
</evidence>
<evidence type="ECO:0000256" key="6">
    <source>
        <dbReference type="ARBA" id="ARBA00022685"/>
    </source>
</evidence>
<keyword evidence="19" id="KW-0464">Manganese</keyword>
<dbReference type="EC" id="2.7.10.1" evidence="3"/>
<dbReference type="InterPro" id="IPR011009">
    <property type="entry name" value="Kinase-like_dom_sf"/>
</dbReference>
<comment type="cofactor">
    <cofactor evidence="1">
        <name>Mn(2+)</name>
        <dbReference type="ChEBI" id="CHEBI:29035"/>
    </cofactor>
</comment>
<evidence type="ECO:0000256" key="8">
    <source>
        <dbReference type="ARBA" id="ARBA00022723"/>
    </source>
</evidence>
<dbReference type="InterPro" id="IPR013783">
    <property type="entry name" value="Ig-like_fold"/>
</dbReference>
<evidence type="ECO:0000256" key="16">
    <source>
        <dbReference type="ARBA" id="ARBA00023137"/>
    </source>
</evidence>
<dbReference type="InterPro" id="IPR001245">
    <property type="entry name" value="Ser-Thr/Tyr_kinase_cat_dom"/>
</dbReference>
<organism evidence="24">
    <name type="scientific">Oncopeltus fasciatus</name>
    <name type="common">Large milkweed bug</name>
    <dbReference type="NCBI Taxonomy" id="7536"/>
    <lineage>
        <taxon>Eukaryota</taxon>
        <taxon>Metazoa</taxon>
        <taxon>Ecdysozoa</taxon>
        <taxon>Arthropoda</taxon>
        <taxon>Hexapoda</taxon>
        <taxon>Insecta</taxon>
        <taxon>Pterygota</taxon>
        <taxon>Neoptera</taxon>
        <taxon>Paraneoptera</taxon>
        <taxon>Hemiptera</taxon>
        <taxon>Heteroptera</taxon>
        <taxon>Panheteroptera</taxon>
        <taxon>Pentatomomorpha</taxon>
        <taxon>Lygaeoidea</taxon>
        <taxon>Lygaeidae</taxon>
        <taxon>Lygaeinae</taxon>
        <taxon>Oncopeltus</taxon>
    </lineage>
</organism>
<sequence>MKSVSEDALGLLLINAQHVNILNIRKYVFLNVHLTRYEFEKRRCVTESECHNMNTTLLRPGYNESSEHWFIWDTKCVSHCPRGLERDSVLGCKPCSGKCVLICNSSTVESIASAQTLKDCTYIKGSLEIQIRSGNQSFIYNELEENLGDIEEILGYLKITRSFPLMNLNFMKNLRIIHGSPDYISPTNHSLIILDNQNLQGLWDWDNRPTKKNFTIANGRIFFHYNPNLCLKHIYELASIAGLQNITNHEVAIESNGNKFACHAIDLQVTVVARFSTQVNLNISWPTTKGQKNNIMRHMFMVYYIKAPYQNLTADYETSECASYRWSVNDINQDKETRHWPLMNLEPDTQYAFFVKTYTVNSTGGQTPIQYFKTRPSKPTWPNDLFAVSNTSTSVTLFWKPPDKANGELNEYIITGFMREEEREMLKDVDFCSLAKKEQLSKKELEITTALPEFMTEVAKKNDDCCQQNKFEETFVTSKSSLFCQNLNQQEAKLPSMFLSSVNSKTCEMYVYDLIENSALKPPFAVRKRSIIENLNFEQNIDLYHTDLFQFPFRENVSGNTSTITFNNLEPYSLYSFQVQACRKIDPEIEKPNDPERCSMPSIVTVRTHYNDDGDIIPWLTAEVNNRSIEVKWQIPVLSNFMIMGYDIEYSRTDIANFRPSIDCISGSEYQNKGYYLLNGLPLGTYSIRVRAISLARLGPFTKSVTVVVSEISPAYIYLIVLAIISVVILIVLCIIFFFIYANRKYSSEPNLLLASVNPEYLGITQVDEEWELPRDNVQIIKELKRGNFGIVYEGLLLPEDKRVAVKKVLESSSDRDCVEFLTEACVMKQFTSAYHVVKLIGIVSKEWPQLVVMEMMDKGDLKSFLRESRHNPPTPNQMLLMAAQVADGMAFLEESKYVHRDLAARNCMVRKDLVVKIGDFGMTRDVYQTDYYRKGNKGLLPIRWMSPESLNDGVFTSKSDSWSYGVVLWEIATMAAQPYQGMSNEQVLTYVISGNKLELPPVIPKQFKLIINWCWRWKPKFRPSFLQILDELAEHTTKNFRDVSFYDSREGRIARAALASHPDQCLLEPSTSFAVYHPT</sequence>
<evidence type="ECO:0000256" key="1">
    <source>
        <dbReference type="ARBA" id="ARBA00001936"/>
    </source>
</evidence>
<dbReference type="InterPro" id="IPR000494">
    <property type="entry name" value="Rcpt_L-dom"/>
</dbReference>
<keyword evidence="13" id="KW-0067">ATP-binding</keyword>
<evidence type="ECO:0000256" key="7">
    <source>
        <dbReference type="ARBA" id="ARBA00022692"/>
    </source>
</evidence>
<keyword evidence="5" id="KW-0808">Transferase</keyword>
<dbReference type="InterPro" id="IPR008266">
    <property type="entry name" value="Tyr_kinase_AS"/>
</dbReference>
<dbReference type="PROSITE" id="PS50011">
    <property type="entry name" value="PROTEIN_KINASE_DOM"/>
    <property type="match status" value="1"/>
</dbReference>
<evidence type="ECO:0000313" key="24">
    <source>
        <dbReference type="EMBL" id="AVT56270.1"/>
    </source>
</evidence>
<dbReference type="InterPro" id="IPR036116">
    <property type="entry name" value="FN3_sf"/>
</dbReference>
<evidence type="ECO:0000259" key="23">
    <source>
        <dbReference type="PROSITE" id="PS50853"/>
    </source>
</evidence>
<dbReference type="Gene3D" id="2.10.220.10">
    <property type="entry name" value="Hormone Receptor, Insulin-like Growth Factor Receptor 1, Chain A, domain 2"/>
    <property type="match status" value="1"/>
</dbReference>
<dbReference type="PRINTS" id="PR00109">
    <property type="entry name" value="TYRKINASE"/>
</dbReference>
<dbReference type="SMART" id="SM00219">
    <property type="entry name" value="TyrKc"/>
    <property type="match status" value="1"/>
</dbReference>
<dbReference type="InterPro" id="IPR002011">
    <property type="entry name" value="Tyr_kinase_rcpt_2_CS"/>
</dbReference>
<keyword evidence="14 21" id="KW-1133">Transmembrane helix</keyword>
<dbReference type="Gene3D" id="3.30.200.20">
    <property type="entry name" value="Phosphorylase Kinase, domain 1"/>
    <property type="match status" value="1"/>
</dbReference>
<keyword evidence="17 24" id="KW-0675">Receptor</keyword>
<keyword evidence="15 21" id="KW-0472">Membrane</keyword>
<dbReference type="Gene3D" id="3.80.20.20">
    <property type="entry name" value="Receptor L-domain"/>
    <property type="match status" value="1"/>
</dbReference>
<dbReference type="GO" id="GO:0046872">
    <property type="term" value="F:metal ion binding"/>
    <property type="evidence" value="ECO:0007669"/>
    <property type="project" value="UniProtKB-KW"/>
</dbReference>
<evidence type="ECO:0000256" key="4">
    <source>
        <dbReference type="ARBA" id="ARBA00022553"/>
    </source>
</evidence>
<dbReference type="SUPFAM" id="SSF52058">
    <property type="entry name" value="L domain-like"/>
    <property type="match status" value="1"/>
</dbReference>
<evidence type="ECO:0000256" key="15">
    <source>
        <dbReference type="ARBA" id="ARBA00023136"/>
    </source>
</evidence>
<evidence type="ECO:0000256" key="14">
    <source>
        <dbReference type="ARBA" id="ARBA00022989"/>
    </source>
</evidence>
<evidence type="ECO:0000256" key="11">
    <source>
        <dbReference type="ARBA" id="ARBA00022741"/>
    </source>
</evidence>
<dbReference type="SUPFAM" id="SSF56112">
    <property type="entry name" value="Protein kinase-like (PK-like)"/>
    <property type="match status" value="1"/>
</dbReference>
<reference evidence="24" key="1">
    <citation type="submission" date="2017-08" db="EMBL/GenBank/DDBJ databases">
        <title>Insulin signaling mediates host-associated differences in a polyphenic reaction norm.</title>
        <authorList>
            <person name="Fawcett M."/>
            <person name="Parks M.C."/>
            <person name="Tibbetts A.E."/>
            <person name="Richards E.M."/>
            <person name="Vanegas J.C."/>
            <person name="Swart J.S."/>
            <person name="Hou W."/>
            <person name="Simmons W.R."/>
            <person name="Cenzer M."/>
            <person name="Crowley L."/>
            <person name="Angelini D.R."/>
        </authorList>
    </citation>
    <scope>NUCLEOTIDE SEQUENCE</scope>
</reference>
<evidence type="ECO:0000256" key="20">
    <source>
        <dbReference type="ARBA" id="ARBA00051243"/>
    </source>
</evidence>
<dbReference type="Gene3D" id="1.10.510.10">
    <property type="entry name" value="Transferase(Phosphotransferase) domain 1"/>
    <property type="match status" value="1"/>
</dbReference>
<evidence type="ECO:0000256" key="17">
    <source>
        <dbReference type="ARBA" id="ARBA00023170"/>
    </source>
</evidence>
<dbReference type="EMBL" id="MF620048">
    <property type="protein sequence ID" value="AVT56270.1"/>
    <property type="molecule type" value="mRNA"/>
</dbReference>
<evidence type="ECO:0000259" key="22">
    <source>
        <dbReference type="PROSITE" id="PS50011"/>
    </source>
</evidence>
<comment type="subcellular location">
    <subcellularLocation>
        <location evidence="2">Membrane</location>
        <topology evidence="2">Single-pass type I membrane protein</topology>
    </subcellularLocation>
</comment>
<dbReference type="InterPro" id="IPR020635">
    <property type="entry name" value="Tyr_kinase_cat_dom"/>
</dbReference>
<protein>
    <recommendedName>
        <fullName evidence="3">receptor protein-tyrosine kinase</fullName>
        <ecNumber evidence="3">2.7.10.1</ecNumber>
    </recommendedName>
</protein>
<dbReference type="InterPro" id="IPR036941">
    <property type="entry name" value="Rcpt_L-dom_sf"/>
</dbReference>
<keyword evidence="18" id="KW-0325">Glycoprotein</keyword>
<dbReference type="PANTHER" id="PTHR24416">
    <property type="entry name" value="TYROSINE-PROTEIN KINASE RECEPTOR"/>
    <property type="match status" value="1"/>
</dbReference>
<keyword evidence="9" id="KW-0732">Signal</keyword>
<dbReference type="CDD" id="cd00063">
    <property type="entry name" value="FN3"/>
    <property type="match status" value="2"/>
</dbReference>
<keyword evidence="12" id="KW-0418">Kinase</keyword>
<dbReference type="InterPro" id="IPR003961">
    <property type="entry name" value="FN3_dom"/>
</dbReference>
<dbReference type="Gene3D" id="2.60.40.10">
    <property type="entry name" value="Immunoglobulins"/>
    <property type="match status" value="4"/>
</dbReference>